<dbReference type="CDD" id="cd05379">
    <property type="entry name" value="CAP_bacterial"/>
    <property type="match status" value="1"/>
</dbReference>
<dbReference type="Pfam" id="PF00188">
    <property type="entry name" value="CAP"/>
    <property type="match status" value="1"/>
</dbReference>
<evidence type="ECO:0000313" key="2">
    <source>
        <dbReference type="EMBL" id="MFC6163149.1"/>
    </source>
</evidence>
<dbReference type="SUPFAM" id="SSF55797">
    <property type="entry name" value="PR-1-like"/>
    <property type="match status" value="1"/>
</dbReference>
<gene>
    <name evidence="2" type="ORF">ACFP3T_00400</name>
</gene>
<dbReference type="InterPro" id="IPR014044">
    <property type="entry name" value="CAP_dom"/>
</dbReference>
<proteinExistence type="predicted"/>
<evidence type="ECO:0000313" key="3">
    <source>
        <dbReference type="Proteomes" id="UP001596253"/>
    </source>
</evidence>
<organism evidence="2 3">
    <name type="scientific">Lactiplantibacillus dongliensis</name>
    <dbReference type="NCBI Taxonomy" id="2559919"/>
    <lineage>
        <taxon>Bacteria</taxon>
        <taxon>Bacillati</taxon>
        <taxon>Bacillota</taxon>
        <taxon>Bacilli</taxon>
        <taxon>Lactobacillales</taxon>
        <taxon>Lactobacillaceae</taxon>
        <taxon>Lactiplantibacillus</taxon>
    </lineage>
</organism>
<dbReference type="Gene3D" id="3.40.33.10">
    <property type="entry name" value="CAP"/>
    <property type="match status" value="1"/>
</dbReference>
<sequence length="349" mass="38242">MKLIKIMSAVMLATTIGVTTTLTTPNVSAQAKTTKAKKKTKKKKKSERKYYTATQWAQVTSYRKKAKKIGNSTKGMYAQKAKLKKHFRAGKLSAGYTAQTVNWINFYRDMFGLNAVTADSTWNKSAQMGAATLAAADKGLSHGLVGLKRPSVVSKANWKLGAAATDQSNLSEGITSPYDVVTGYISDDGNQMGFNPGHRSWVLGAINKVGVGQVGKYNDLRVFDTANNQATTTLKKLMFPRAGLMPYGLVKEGAPWAISYPDDHYVGSTGIKPKVSVHDNTAKKKVKISHVGTGDEAYGYYGTTIFFVPKKSQVKVNHSYTIKVSNVENQVDISYKTRLFDLKVQGDFY</sequence>
<feature type="domain" description="SCP" evidence="1">
    <location>
        <begin position="104"/>
        <end position="218"/>
    </location>
</feature>
<comment type="caution">
    <text evidence="2">The sequence shown here is derived from an EMBL/GenBank/DDBJ whole genome shotgun (WGS) entry which is preliminary data.</text>
</comment>
<name>A0ABW1R1X6_9LACO</name>
<dbReference type="EMBL" id="JBHSSD010000002">
    <property type="protein sequence ID" value="MFC6163149.1"/>
    <property type="molecule type" value="Genomic_DNA"/>
</dbReference>
<accession>A0ABW1R1X6</accession>
<dbReference type="RefSeq" id="WP_171001057.1">
    <property type="nucleotide sequence ID" value="NZ_BJDK01000017.1"/>
</dbReference>
<dbReference type="InterPro" id="IPR035940">
    <property type="entry name" value="CAP_sf"/>
</dbReference>
<protein>
    <submittedName>
        <fullName evidence="2">CAP domain-containing protein</fullName>
    </submittedName>
</protein>
<reference evidence="3" key="1">
    <citation type="journal article" date="2019" name="Int. J. Syst. Evol. Microbiol.">
        <title>The Global Catalogue of Microorganisms (GCM) 10K type strain sequencing project: providing services to taxonomists for standard genome sequencing and annotation.</title>
        <authorList>
            <consortium name="The Broad Institute Genomics Platform"/>
            <consortium name="The Broad Institute Genome Sequencing Center for Infectious Disease"/>
            <person name="Wu L."/>
            <person name="Ma J."/>
        </authorList>
    </citation>
    <scope>NUCLEOTIDE SEQUENCE [LARGE SCALE GENOMIC DNA]</scope>
    <source>
        <strain evidence="3">CCM 8932</strain>
    </source>
</reference>
<keyword evidence="3" id="KW-1185">Reference proteome</keyword>
<evidence type="ECO:0000259" key="1">
    <source>
        <dbReference type="Pfam" id="PF00188"/>
    </source>
</evidence>
<dbReference type="Proteomes" id="UP001596253">
    <property type="component" value="Unassembled WGS sequence"/>
</dbReference>